<dbReference type="Gene3D" id="3.65.10.10">
    <property type="entry name" value="Enolpyruvate transferase domain"/>
    <property type="match status" value="2"/>
</dbReference>
<dbReference type="InterPro" id="IPR013792">
    <property type="entry name" value="RNA3'P_cycl/enolpyr_Trfase_a/b"/>
</dbReference>
<dbReference type="SUPFAM" id="SSF55205">
    <property type="entry name" value="EPT/RTPC-like"/>
    <property type="match status" value="1"/>
</dbReference>
<evidence type="ECO:0000256" key="5">
    <source>
        <dbReference type="ARBA" id="ARBA00022679"/>
    </source>
</evidence>
<sequence>MSDAAAQARDADVYRVVPLEAPLSTDVRVPGSKSVANRALVCAALADGTSVLDGVAPGDDTAAMLDCLELLGIGVGPGERSDSVRVDGTGGRLAPGPLVLPTRLAGTTSRFVTALAALGPGPYTVDGLPPLRTRPMTPLHDALQALGAQVTAGERWGHLPVQVAGPLDGSTGRVAIRGDVSSQYITGLMLIGPYLPRGLRIELTTPLVSRSYLGITAAVMASFGVDGVEVGDDVVAVPAGRYRPTAYTVEPDASSASYPLAAAAVAGGTVHVPGLTSASLQGDAVFVHVLADMGCEVVVNDQGTTVTRDGPLRGIDIDMVDMSDLVPTLAVVAPFAHTATTIRGVGFIRGKESDRLGDLCRELRSAGVRATETEDGLRIEPGMPHGARLGTHHDHRLAMSFALLGLVTDGIEVVDPAVVSKSWPGFWQMLEELA</sequence>
<dbReference type="GO" id="GO:0009423">
    <property type="term" value="P:chorismate biosynthetic process"/>
    <property type="evidence" value="ECO:0007669"/>
    <property type="project" value="UniProtKB-UniPathway"/>
</dbReference>
<evidence type="ECO:0000256" key="7">
    <source>
        <dbReference type="ARBA" id="ARBA00044633"/>
    </source>
</evidence>
<keyword evidence="6" id="KW-0057">Aromatic amino acid biosynthesis</keyword>
<reference evidence="9" key="1">
    <citation type="submission" date="2020-05" db="EMBL/GenBank/DDBJ databases">
        <authorList>
            <person name="Chiriac C."/>
            <person name="Salcher M."/>
            <person name="Ghai R."/>
            <person name="Kavagutti S V."/>
        </authorList>
    </citation>
    <scope>NUCLEOTIDE SEQUENCE</scope>
</reference>
<dbReference type="PROSITE" id="PS00885">
    <property type="entry name" value="EPSP_SYNTHASE_2"/>
    <property type="match status" value="1"/>
</dbReference>
<dbReference type="GO" id="GO:0003866">
    <property type="term" value="F:3-phosphoshikimate 1-carboxyvinyltransferase activity"/>
    <property type="evidence" value="ECO:0007669"/>
    <property type="project" value="UniProtKB-EC"/>
</dbReference>
<name>A0A6J6DKS1_9ZZZZ</name>
<evidence type="ECO:0000259" key="8">
    <source>
        <dbReference type="Pfam" id="PF00275"/>
    </source>
</evidence>
<dbReference type="PANTHER" id="PTHR21090:SF5">
    <property type="entry name" value="PENTAFUNCTIONAL AROM POLYPEPTIDE"/>
    <property type="match status" value="1"/>
</dbReference>
<protein>
    <recommendedName>
        <fullName evidence="3">3-phosphoshikimate 1-carboxyvinyltransferase</fullName>
        <ecNumber evidence="3">2.5.1.19</ecNumber>
    </recommendedName>
</protein>
<comment type="catalytic activity">
    <reaction evidence="7">
        <text>3-phosphoshikimate + phosphoenolpyruvate = 5-O-(1-carboxyvinyl)-3-phosphoshikimate + phosphate</text>
        <dbReference type="Rhea" id="RHEA:21256"/>
        <dbReference type="ChEBI" id="CHEBI:43474"/>
        <dbReference type="ChEBI" id="CHEBI:57701"/>
        <dbReference type="ChEBI" id="CHEBI:58702"/>
        <dbReference type="ChEBI" id="CHEBI:145989"/>
        <dbReference type="EC" id="2.5.1.19"/>
    </reaction>
    <physiologicalReaction direction="left-to-right" evidence="7">
        <dbReference type="Rhea" id="RHEA:21257"/>
    </physiologicalReaction>
</comment>
<comment type="pathway">
    <text evidence="1">Metabolic intermediate biosynthesis; chorismate biosynthesis; chorismate from D-erythrose 4-phosphate and phosphoenolpyruvate: step 6/7.</text>
</comment>
<dbReference type="Pfam" id="PF00275">
    <property type="entry name" value="EPSP_synthase"/>
    <property type="match status" value="1"/>
</dbReference>
<dbReference type="HAMAP" id="MF_00210">
    <property type="entry name" value="EPSP_synth"/>
    <property type="match status" value="1"/>
</dbReference>
<evidence type="ECO:0000256" key="1">
    <source>
        <dbReference type="ARBA" id="ARBA00004811"/>
    </source>
</evidence>
<dbReference type="UniPathway" id="UPA00053">
    <property type="reaction ID" value="UER00089"/>
</dbReference>
<evidence type="ECO:0000256" key="3">
    <source>
        <dbReference type="ARBA" id="ARBA00012450"/>
    </source>
</evidence>
<keyword evidence="5" id="KW-0808">Transferase</keyword>
<dbReference type="InterPro" id="IPR036968">
    <property type="entry name" value="Enolpyruvate_Tfrase_sf"/>
</dbReference>
<dbReference type="PIRSF" id="PIRSF000505">
    <property type="entry name" value="EPSPS"/>
    <property type="match status" value="1"/>
</dbReference>
<organism evidence="9">
    <name type="scientific">freshwater metagenome</name>
    <dbReference type="NCBI Taxonomy" id="449393"/>
    <lineage>
        <taxon>unclassified sequences</taxon>
        <taxon>metagenomes</taxon>
        <taxon>ecological metagenomes</taxon>
    </lineage>
</organism>
<dbReference type="GO" id="GO:0008652">
    <property type="term" value="P:amino acid biosynthetic process"/>
    <property type="evidence" value="ECO:0007669"/>
    <property type="project" value="UniProtKB-KW"/>
</dbReference>
<evidence type="ECO:0000256" key="6">
    <source>
        <dbReference type="ARBA" id="ARBA00023141"/>
    </source>
</evidence>
<dbReference type="PANTHER" id="PTHR21090">
    <property type="entry name" value="AROM/DEHYDROQUINATE SYNTHASE"/>
    <property type="match status" value="1"/>
</dbReference>
<evidence type="ECO:0000256" key="2">
    <source>
        <dbReference type="ARBA" id="ARBA00009948"/>
    </source>
</evidence>
<evidence type="ECO:0000256" key="4">
    <source>
        <dbReference type="ARBA" id="ARBA00022605"/>
    </source>
</evidence>
<gene>
    <name evidence="9" type="ORF">UFOPK1493_01940</name>
</gene>
<dbReference type="EMBL" id="CAEZSR010000068">
    <property type="protein sequence ID" value="CAB4563489.1"/>
    <property type="molecule type" value="Genomic_DNA"/>
</dbReference>
<accession>A0A6J6DKS1</accession>
<dbReference type="InterPro" id="IPR006264">
    <property type="entry name" value="EPSP_synthase"/>
</dbReference>
<evidence type="ECO:0000313" key="9">
    <source>
        <dbReference type="EMBL" id="CAB4563489.1"/>
    </source>
</evidence>
<dbReference type="GO" id="GO:0009073">
    <property type="term" value="P:aromatic amino acid family biosynthetic process"/>
    <property type="evidence" value="ECO:0007669"/>
    <property type="project" value="UniProtKB-KW"/>
</dbReference>
<dbReference type="CDD" id="cd01556">
    <property type="entry name" value="EPSP_synthase"/>
    <property type="match status" value="1"/>
</dbReference>
<dbReference type="InterPro" id="IPR023193">
    <property type="entry name" value="EPSP_synthase_CS"/>
</dbReference>
<dbReference type="AlphaFoldDB" id="A0A6J6DKS1"/>
<dbReference type="EC" id="2.5.1.19" evidence="3"/>
<feature type="domain" description="Enolpyruvate transferase" evidence="8">
    <location>
        <begin position="21"/>
        <end position="430"/>
    </location>
</feature>
<dbReference type="InterPro" id="IPR001986">
    <property type="entry name" value="Enolpyruvate_Tfrase_dom"/>
</dbReference>
<keyword evidence="4" id="KW-0028">Amino-acid biosynthesis</keyword>
<comment type="similarity">
    <text evidence="2">Belongs to the EPSP synthase family.</text>
</comment>
<proteinExistence type="inferred from homology"/>
<dbReference type="NCBIfam" id="TIGR01356">
    <property type="entry name" value="aroA"/>
    <property type="match status" value="1"/>
</dbReference>